<dbReference type="NCBIfam" id="TIGR02228">
    <property type="entry name" value="sigpep_I_arch"/>
    <property type="match status" value="1"/>
</dbReference>
<dbReference type="PATRIC" id="fig|1230454.4.peg.2759"/>
<accession>M0P6I1</accession>
<evidence type="ECO:0000256" key="1">
    <source>
        <dbReference type="ARBA" id="ARBA00004370"/>
    </source>
</evidence>
<comment type="subcellular location">
    <subcellularLocation>
        <location evidence="1">Membrane</location>
    </subcellularLocation>
</comment>
<keyword evidence="4 6" id="KW-0472">Membrane</keyword>
<gene>
    <name evidence="7" type="ORF">C461_13716</name>
</gene>
<dbReference type="InterPro" id="IPR036286">
    <property type="entry name" value="LexA/Signal_pep-like_sf"/>
</dbReference>
<sequence length="323" mass="31563">MNLPVSLKTIANVLGIVLLIALVAPFAVYAVPGLVGAEYSFVVLTASMTPAIAPGDVVIVDERDPAAIAEGDVITFVRSGNEVPVTHRVIDVVDGPAGVAFETQGDANGGPDASLVPGENVLGVVAITIPYIGYVVQFTDSPLGFAALVVVPFGLLVLSELWTLFRARDGNATDGSAAPDGDEESAAAGAGTGAGAAGAGAGAAGAGVATATDPDAASGGVSVDSVVGAGLVLAAFAPYSVYVAVQLRTALAITVAIATTVLLLAALAMWAAASGVFDRSRSSGTGTATETGTVADTGAATDSPAVTAPDEPPMATDGAGEVD</sequence>
<dbReference type="GO" id="GO:0004252">
    <property type="term" value="F:serine-type endopeptidase activity"/>
    <property type="evidence" value="ECO:0007669"/>
    <property type="project" value="InterPro"/>
</dbReference>
<dbReference type="GO" id="GO:0016020">
    <property type="term" value="C:membrane"/>
    <property type="evidence" value="ECO:0007669"/>
    <property type="project" value="UniProtKB-SubCell"/>
</dbReference>
<dbReference type="InterPro" id="IPR001733">
    <property type="entry name" value="Peptidase_S26B"/>
</dbReference>
<feature type="compositionally biased region" description="Low complexity" evidence="5">
    <location>
        <begin position="284"/>
        <end position="301"/>
    </location>
</feature>
<dbReference type="EMBL" id="AOJI01000032">
    <property type="protein sequence ID" value="EMA65762.1"/>
    <property type="molecule type" value="Genomic_DNA"/>
</dbReference>
<evidence type="ECO:0000256" key="5">
    <source>
        <dbReference type="SAM" id="MobiDB-lite"/>
    </source>
</evidence>
<dbReference type="OrthoDB" id="4822at2157"/>
<evidence type="ECO:0000313" key="7">
    <source>
        <dbReference type="EMBL" id="EMA65762.1"/>
    </source>
</evidence>
<name>M0P6I1_9EURY</name>
<feature type="transmembrane region" description="Helical" evidence="6">
    <location>
        <begin position="12"/>
        <end position="31"/>
    </location>
</feature>
<dbReference type="SUPFAM" id="SSF51306">
    <property type="entry name" value="LexA/Signal peptidase"/>
    <property type="match status" value="1"/>
</dbReference>
<dbReference type="PANTHER" id="PTHR10806:SF6">
    <property type="entry name" value="SIGNAL PEPTIDASE COMPLEX CATALYTIC SUBUNIT SEC11"/>
    <property type="match status" value="1"/>
</dbReference>
<evidence type="ECO:0000256" key="3">
    <source>
        <dbReference type="ARBA" id="ARBA00022989"/>
    </source>
</evidence>
<feature type="transmembrane region" description="Helical" evidence="6">
    <location>
        <begin position="251"/>
        <end position="273"/>
    </location>
</feature>
<dbReference type="GO" id="GO:0006465">
    <property type="term" value="P:signal peptide processing"/>
    <property type="evidence" value="ECO:0007669"/>
    <property type="project" value="InterPro"/>
</dbReference>
<dbReference type="InterPro" id="IPR019533">
    <property type="entry name" value="Peptidase_S26"/>
</dbReference>
<reference evidence="7 8" key="1">
    <citation type="journal article" date="2014" name="PLoS Genet.">
        <title>Phylogenetically driven sequencing of extremely halophilic archaea reveals strategies for static and dynamic osmo-response.</title>
        <authorList>
            <person name="Becker E.A."/>
            <person name="Seitzer P.M."/>
            <person name="Tritt A."/>
            <person name="Larsen D."/>
            <person name="Krusor M."/>
            <person name="Yao A.I."/>
            <person name="Wu D."/>
            <person name="Madern D."/>
            <person name="Eisen J.A."/>
            <person name="Darling A.E."/>
            <person name="Facciotti M.T."/>
        </authorList>
    </citation>
    <scope>NUCLEOTIDE SEQUENCE [LARGE SCALE GENOMIC DNA]</scope>
    <source>
        <strain evidence="7 8">JCM 13560</strain>
    </source>
</reference>
<dbReference type="Proteomes" id="UP000011575">
    <property type="component" value="Unassembled WGS sequence"/>
</dbReference>
<organism evidence="7 8">
    <name type="scientific">Halorubrum aidingense JCM 13560</name>
    <dbReference type="NCBI Taxonomy" id="1230454"/>
    <lineage>
        <taxon>Archaea</taxon>
        <taxon>Methanobacteriati</taxon>
        <taxon>Methanobacteriota</taxon>
        <taxon>Stenosarchaea group</taxon>
        <taxon>Halobacteria</taxon>
        <taxon>Halobacteriales</taxon>
        <taxon>Haloferacaceae</taxon>
        <taxon>Halorubrum</taxon>
    </lineage>
</organism>
<feature type="transmembrane region" description="Helical" evidence="6">
    <location>
        <begin position="226"/>
        <end position="245"/>
    </location>
</feature>
<feature type="transmembrane region" description="Helical" evidence="6">
    <location>
        <begin position="143"/>
        <end position="165"/>
    </location>
</feature>
<keyword evidence="2 6" id="KW-0812">Transmembrane</keyword>
<comment type="caution">
    <text evidence="7">The sequence shown here is derived from an EMBL/GenBank/DDBJ whole genome shotgun (WGS) entry which is preliminary data.</text>
</comment>
<keyword evidence="3 6" id="KW-1133">Transmembrane helix</keyword>
<evidence type="ECO:0000256" key="6">
    <source>
        <dbReference type="SAM" id="Phobius"/>
    </source>
</evidence>
<protein>
    <submittedName>
        <fullName evidence="7">Peptidase S26B, signal peptidase</fullName>
    </submittedName>
</protein>
<dbReference type="STRING" id="1230454.C461_13716"/>
<dbReference type="CDD" id="cd06530">
    <property type="entry name" value="S26_SPase_I"/>
    <property type="match status" value="1"/>
</dbReference>
<proteinExistence type="predicted"/>
<dbReference type="RefSeq" id="WP_008002159.1">
    <property type="nucleotide sequence ID" value="NZ_AOJI01000032.1"/>
</dbReference>
<dbReference type="AlphaFoldDB" id="M0P6I1"/>
<evidence type="ECO:0000256" key="4">
    <source>
        <dbReference type="ARBA" id="ARBA00023136"/>
    </source>
</evidence>
<feature type="region of interest" description="Disordered" evidence="5">
    <location>
        <begin position="278"/>
        <end position="323"/>
    </location>
</feature>
<dbReference type="PANTHER" id="PTHR10806">
    <property type="entry name" value="SIGNAL PEPTIDASE COMPLEX CATALYTIC SUBUNIT SEC11"/>
    <property type="match status" value="1"/>
</dbReference>
<evidence type="ECO:0000256" key="2">
    <source>
        <dbReference type="ARBA" id="ARBA00022692"/>
    </source>
</evidence>
<keyword evidence="8" id="KW-1185">Reference proteome</keyword>
<evidence type="ECO:0000313" key="8">
    <source>
        <dbReference type="Proteomes" id="UP000011575"/>
    </source>
</evidence>